<proteinExistence type="predicted"/>
<accession>A0AAN8XIV8</accession>
<feature type="non-terminal residue" evidence="1">
    <location>
        <position position="51"/>
    </location>
</feature>
<protein>
    <submittedName>
        <fullName evidence="1">Uncharacterized protein</fullName>
    </submittedName>
</protein>
<reference evidence="1 2" key="1">
    <citation type="submission" date="2023-11" db="EMBL/GenBank/DDBJ databases">
        <title>Halocaridina rubra genome assembly.</title>
        <authorList>
            <person name="Smith C."/>
        </authorList>
    </citation>
    <scope>NUCLEOTIDE SEQUENCE [LARGE SCALE GENOMIC DNA]</scope>
    <source>
        <strain evidence="1">EP-1</strain>
        <tissue evidence="1">Whole</tissue>
    </source>
</reference>
<name>A0AAN8XIV8_HALRR</name>
<gene>
    <name evidence="1" type="ORF">SK128_007663</name>
</gene>
<dbReference type="AlphaFoldDB" id="A0AAN8XIV8"/>
<evidence type="ECO:0000313" key="1">
    <source>
        <dbReference type="EMBL" id="KAK7083636.1"/>
    </source>
</evidence>
<comment type="caution">
    <text evidence="1">The sequence shown here is derived from an EMBL/GenBank/DDBJ whole genome shotgun (WGS) entry which is preliminary data.</text>
</comment>
<keyword evidence="2" id="KW-1185">Reference proteome</keyword>
<evidence type="ECO:0000313" key="2">
    <source>
        <dbReference type="Proteomes" id="UP001381693"/>
    </source>
</evidence>
<organism evidence="1 2">
    <name type="scientific">Halocaridina rubra</name>
    <name type="common">Hawaiian red shrimp</name>
    <dbReference type="NCBI Taxonomy" id="373956"/>
    <lineage>
        <taxon>Eukaryota</taxon>
        <taxon>Metazoa</taxon>
        <taxon>Ecdysozoa</taxon>
        <taxon>Arthropoda</taxon>
        <taxon>Crustacea</taxon>
        <taxon>Multicrustacea</taxon>
        <taxon>Malacostraca</taxon>
        <taxon>Eumalacostraca</taxon>
        <taxon>Eucarida</taxon>
        <taxon>Decapoda</taxon>
        <taxon>Pleocyemata</taxon>
        <taxon>Caridea</taxon>
        <taxon>Atyoidea</taxon>
        <taxon>Atyidae</taxon>
        <taxon>Halocaridina</taxon>
    </lineage>
</organism>
<dbReference type="Proteomes" id="UP001381693">
    <property type="component" value="Unassembled WGS sequence"/>
</dbReference>
<dbReference type="EMBL" id="JAXCGZ010002721">
    <property type="protein sequence ID" value="KAK7083636.1"/>
    <property type="molecule type" value="Genomic_DNA"/>
</dbReference>
<sequence length="51" mass="5248">MSGVTASPRRGPQKEKEAETAAALAAAAPAVTSEVMLNITDCYCVYQCEGG</sequence>